<dbReference type="EMBL" id="JABTTQ020000003">
    <property type="protein sequence ID" value="KAK6160348.1"/>
    <property type="molecule type" value="Genomic_DNA"/>
</dbReference>
<keyword evidence="3" id="KW-0812">Transmembrane</keyword>
<keyword evidence="3" id="KW-1133">Transmembrane helix</keyword>
<dbReference type="InterPro" id="IPR051504">
    <property type="entry name" value="Plant_metabolite_acyltrans"/>
</dbReference>
<sequence length="474" mass="52876">MAAATAPPKPITIYERCRIAPPTDNGATVQSLPLVFFDMVWLHFSPIQRLLFYQFPCSQKHFLETIVPNIKKSLSLTLKHFLPLAGNLIYPLNNSALMPEFRYIPGDSVSVTIAESNVASEYFNYLTGNEPRDADQFYAFVPDLPQPRTEHESGIKIIPLFAVQITNFPDIGICLGFTNHHAIGDASSIVGFVKAWSSIAMQDGNVEFLADNHSVPFYDRFAMTCPIVFVIIYFLNLYINYIKKNVVIINCFTKTLTNKLRATYILTKNNIQKLRNFVQTKKPASITHLSSFTITTAYVWTCLVKSATDAGEEVDDDEPEHFVFAVDARRRLDPPVPATYFGNCVAFGITESTHGQLKGDDGFLLAVRLIGEVISKKVNNKDEILRDAEKWMSKFSSLNTKRAFGVAGSPKFDLYGTEFGWGKPDKFEVVSIDGTGSMSLCNSREFEGGLEIGLCLPNKKMEAFAAIFSAGLEK</sequence>
<keyword evidence="3" id="KW-0472">Membrane</keyword>
<accession>A0ABR0XMU0</accession>
<keyword evidence="1" id="KW-0808">Transferase</keyword>
<dbReference type="PANTHER" id="PTHR31625">
    <property type="match status" value="1"/>
</dbReference>
<evidence type="ECO:0000313" key="5">
    <source>
        <dbReference type="Proteomes" id="UP001318860"/>
    </source>
</evidence>
<comment type="caution">
    <text evidence="4">The sequence shown here is derived from an EMBL/GenBank/DDBJ whole genome shotgun (WGS) entry which is preliminary data.</text>
</comment>
<evidence type="ECO:0000256" key="2">
    <source>
        <dbReference type="ARBA" id="ARBA00023315"/>
    </source>
</evidence>
<evidence type="ECO:0000313" key="4">
    <source>
        <dbReference type="EMBL" id="KAK6160348.1"/>
    </source>
</evidence>
<name>A0ABR0XMU0_REHGL</name>
<dbReference type="Proteomes" id="UP001318860">
    <property type="component" value="Unassembled WGS sequence"/>
</dbReference>
<protein>
    <submittedName>
        <fullName evidence="4">Uncharacterized protein</fullName>
    </submittedName>
</protein>
<dbReference type="Pfam" id="PF02458">
    <property type="entry name" value="Transferase"/>
    <property type="match status" value="1"/>
</dbReference>
<proteinExistence type="predicted"/>
<feature type="transmembrane region" description="Helical" evidence="3">
    <location>
        <begin position="221"/>
        <end position="239"/>
    </location>
</feature>
<gene>
    <name evidence="4" type="ORF">DH2020_003729</name>
</gene>
<dbReference type="InterPro" id="IPR023213">
    <property type="entry name" value="CAT-like_dom_sf"/>
</dbReference>
<keyword evidence="2" id="KW-0012">Acyltransferase</keyword>
<evidence type="ECO:0000256" key="1">
    <source>
        <dbReference type="ARBA" id="ARBA00022679"/>
    </source>
</evidence>
<dbReference type="Gene3D" id="3.30.559.10">
    <property type="entry name" value="Chloramphenicol acetyltransferase-like domain"/>
    <property type="match status" value="2"/>
</dbReference>
<reference evidence="4 5" key="1">
    <citation type="journal article" date="2021" name="Comput. Struct. Biotechnol. J.">
        <title>De novo genome assembly of the potent medicinal plant Rehmannia glutinosa using nanopore technology.</title>
        <authorList>
            <person name="Ma L."/>
            <person name="Dong C."/>
            <person name="Song C."/>
            <person name="Wang X."/>
            <person name="Zheng X."/>
            <person name="Niu Y."/>
            <person name="Chen S."/>
            <person name="Feng W."/>
        </authorList>
    </citation>
    <scope>NUCLEOTIDE SEQUENCE [LARGE SCALE GENOMIC DNA]</scope>
    <source>
        <strain evidence="4">DH-2019</strain>
    </source>
</reference>
<evidence type="ECO:0000256" key="3">
    <source>
        <dbReference type="SAM" id="Phobius"/>
    </source>
</evidence>
<organism evidence="4 5">
    <name type="scientific">Rehmannia glutinosa</name>
    <name type="common">Chinese foxglove</name>
    <dbReference type="NCBI Taxonomy" id="99300"/>
    <lineage>
        <taxon>Eukaryota</taxon>
        <taxon>Viridiplantae</taxon>
        <taxon>Streptophyta</taxon>
        <taxon>Embryophyta</taxon>
        <taxon>Tracheophyta</taxon>
        <taxon>Spermatophyta</taxon>
        <taxon>Magnoliopsida</taxon>
        <taxon>eudicotyledons</taxon>
        <taxon>Gunneridae</taxon>
        <taxon>Pentapetalae</taxon>
        <taxon>asterids</taxon>
        <taxon>lamiids</taxon>
        <taxon>Lamiales</taxon>
        <taxon>Orobanchaceae</taxon>
        <taxon>Rehmannieae</taxon>
        <taxon>Rehmannia</taxon>
    </lineage>
</organism>
<keyword evidence="5" id="KW-1185">Reference proteome</keyword>